<keyword evidence="6" id="KW-0732">Signal</keyword>
<keyword evidence="4" id="KW-0449">Lipoprotein</keyword>
<dbReference type="Pfam" id="PF05433">
    <property type="entry name" value="Rick_17kDa_Anti"/>
    <property type="match status" value="1"/>
</dbReference>
<feature type="signal peptide" evidence="6">
    <location>
        <begin position="1"/>
        <end position="22"/>
    </location>
</feature>
<organism evidence="8 9">
    <name type="scientific">Sphingomonas populi</name>
    <dbReference type="NCBI Taxonomy" id="2484750"/>
    <lineage>
        <taxon>Bacteria</taxon>
        <taxon>Pseudomonadati</taxon>
        <taxon>Pseudomonadota</taxon>
        <taxon>Alphaproteobacteria</taxon>
        <taxon>Sphingomonadales</taxon>
        <taxon>Sphingomonadaceae</taxon>
        <taxon>Sphingomonas</taxon>
    </lineage>
</organism>
<comment type="caution">
    <text evidence="8">The sequence shown here is derived from an EMBL/GenBank/DDBJ whole genome shotgun (WGS) entry which is preliminary data.</text>
</comment>
<evidence type="ECO:0000256" key="3">
    <source>
        <dbReference type="ARBA" id="ARBA00015281"/>
    </source>
</evidence>
<dbReference type="GO" id="GO:0009279">
    <property type="term" value="C:cell outer membrane"/>
    <property type="evidence" value="ECO:0007669"/>
    <property type="project" value="UniProtKB-SubCell"/>
</dbReference>
<evidence type="ECO:0000256" key="4">
    <source>
        <dbReference type="ARBA" id="ARBA00023288"/>
    </source>
</evidence>
<feature type="compositionally biased region" description="Basic and acidic residues" evidence="5">
    <location>
        <begin position="23"/>
        <end position="53"/>
    </location>
</feature>
<dbReference type="RefSeq" id="WP_130157613.1">
    <property type="nucleotide sequence ID" value="NZ_SGIS01000016.1"/>
</dbReference>
<feature type="compositionally biased region" description="Basic and acidic residues" evidence="5">
    <location>
        <begin position="68"/>
        <end position="95"/>
    </location>
</feature>
<feature type="domain" description="Glycine zipper 2TM" evidence="7">
    <location>
        <begin position="147"/>
        <end position="186"/>
    </location>
</feature>
<evidence type="ECO:0000313" key="9">
    <source>
        <dbReference type="Proteomes" id="UP000292085"/>
    </source>
</evidence>
<feature type="region of interest" description="Disordered" evidence="5">
    <location>
        <begin position="23"/>
        <end position="95"/>
    </location>
</feature>
<dbReference type="InterPro" id="IPR008816">
    <property type="entry name" value="Gly_zipper_2TM_dom"/>
</dbReference>
<feature type="chain" id="PRO_5020626164" description="17 kDa surface antigen" evidence="6">
    <location>
        <begin position="23"/>
        <end position="194"/>
    </location>
</feature>
<proteinExistence type="inferred from homology"/>
<comment type="similarity">
    <text evidence="2">Belongs to the rickettsiale 17 kDa surface antigen family.</text>
</comment>
<comment type="subcellular location">
    <subcellularLocation>
        <location evidence="1">Cell outer membrane</location>
        <topology evidence="1">Lipid-anchor</topology>
    </subcellularLocation>
</comment>
<dbReference type="AlphaFoldDB" id="A0A4Q6Y4W6"/>
<feature type="compositionally biased region" description="Gly residues" evidence="5">
    <location>
        <begin position="54"/>
        <end position="67"/>
    </location>
</feature>
<sequence>MRRLILAAVAAMTLVPAIPATAQDRHWDNGRPGHDDRDRRGPDGRGPDGRGPDGRGPAGRGPDGRGPNGRDHDRADWRGNGRGPGRDWRQYRGYDYNRPEPGQRAYYADRYYRDGSYYQPRRLGRYDRIYRGGNGRYYCRRSDGTTGLIVGGLAGGLLGNALSNGRSSTLGTLLGVAGGAALGTSIDRGQVTCR</sequence>
<evidence type="ECO:0000256" key="1">
    <source>
        <dbReference type="ARBA" id="ARBA00004459"/>
    </source>
</evidence>
<dbReference type="EMBL" id="SGIS01000016">
    <property type="protein sequence ID" value="RZF64206.1"/>
    <property type="molecule type" value="Genomic_DNA"/>
</dbReference>
<evidence type="ECO:0000256" key="2">
    <source>
        <dbReference type="ARBA" id="ARBA00008681"/>
    </source>
</evidence>
<evidence type="ECO:0000256" key="5">
    <source>
        <dbReference type="SAM" id="MobiDB-lite"/>
    </source>
</evidence>
<protein>
    <recommendedName>
        <fullName evidence="3">17 kDa surface antigen</fullName>
    </recommendedName>
</protein>
<keyword evidence="9" id="KW-1185">Reference proteome</keyword>
<reference evidence="8 9" key="1">
    <citation type="submission" date="2019-02" db="EMBL/GenBank/DDBJ databases">
        <authorList>
            <person name="Li Y."/>
        </authorList>
    </citation>
    <scope>NUCLEOTIDE SEQUENCE [LARGE SCALE GENOMIC DNA]</scope>
    <source>
        <strain evidence="8 9">3-7</strain>
    </source>
</reference>
<name>A0A4Q6Y4W6_9SPHN</name>
<evidence type="ECO:0000313" key="8">
    <source>
        <dbReference type="EMBL" id="RZF64206.1"/>
    </source>
</evidence>
<accession>A0A4Q6Y4W6</accession>
<gene>
    <name evidence="8" type="ORF">EWE75_11670</name>
</gene>
<evidence type="ECO:0000259" key="7">
    <source>
        <dbReference type="Pfam" id="PF05433"/>
    </source>
</evidence>
<evidence type="ECO:0000256" key="6">
    <source>
        <dbReference type="SAM" id="SignalP"/>
    </source>
</evidence>
<dbReference type="Proteomes" id="UP000292085">
    <property type="component" value="Unassembled WGS sequence"/>
</dbReference>